<gene>
    <name evidence="6" type="ORF">BJ875DRAFT_466276</name>
</gene>
<organism evidence="6 7">
    <name type="scientific">Amylocarpus encephaloides</name>
    <dbReference type="NCBI Taxonomy" id="45428"/>
    <lineage>
        <taxon>Eukaryota</taxon>
        <taxon>Fungi</taxon>
        <taxon>Dikarya</taxon>
        <taxon>Ascomycota</taxon>
        <taxon>Pezizomycotina</taxon>
        <taxon>Leotiomycetes</taxon>
        <taxon>Helotiales</taxon>
        <taxon>Helotiales incertae sedis</taxon>
        <taxon>Amylocarpus</taxon>
    </lineage>
</organism>
<dbReference type="GO" id="GO:0008270">
    <property type="term" value="F:zinc ion binding"/>
    <property type="evidence" value="ECO:0007669"/>
    <property type="project" value="UniProtKB-KW"/>
</dbReference>
<reference evidence="6" key="1">
    <citation type="journal article" date="2021" name="IMA Fungus">
        <title>Genomic characterization of three marine fungi, including Emericellopsis atlantica sp. nov. with signatures of a generalist lifestyle and marine biomass degradation.</title>
        <authorList>
            <person name="Hagestad O.C."/>
            <person name="Hou L."/>
            <person name="Andersen J.H."/>
            <person name="Hansen E.H."/>
            <person name="Altermark B."/>
            <person name="Li C."/>
            <person name="Kuhnert E."/>
            <person name="Cox R.J."/>
            <person name="Crous P.W."/>
            <person name="Spatafora J.W."/>
            <person name="Lail K."/>
            <person name="Amirebrahimi M."/>
            <person name="Lipzen A."/>
            <person name="Pangilinan J."/>
            <person name="Andreopoulos W."/>
            <person name="Hayes R.D."/>
            <person name="Ng V."/>
            <person name="Grigoriev I.V."/>
            <person name="Jackson S.A."/>
            <person name="Sutton T.D.S."/>
            <person name="Dobson A.D.W."/>
            <person name="Rama T."/>
        </authorList>
    </citation>
    <scope>NUCLEOTIDE SEQUENCE</scope>
    <source>
        <strain evidence="6">TRa018bII</strain>
    </source>
</reference>
<feature type="domain" description="DUF7514" evidence="5">
    <location>
        <begin position="200"/>
        <end position="369"/>
    </location>
</feature>
<evidence type="ECO:0000256" key="1">
    <source>
        <dbReference type="ARBA" id="ARBA00022723"/>
    </source>
</evidence>
<dbReference type="SUPFAM" id="SSF57850">
    <property type="entry name" value="RING/U-box"/>
    <property type="match status" value="1"/>
</dbReference>
<accession>A0A9P8C3Z7</accession>
<dbReference type="InterPro" id="IPR000433">
    <property type="entry name" value="Znf_ZZ"/>
</dbReference>
<name>A0A9P8C3Z7_9HELO</name>
<evidence type="ECO:0008006" key="8">
    <source>
        <dbReference type="Google" id="ProtNLM"/>
    </source>
</evidence>
<evidence type="ECO:0000259" key="4">
    <source>
        <dbReference type="Pfam" id="PF00569"/>
    </source>
</evidence>
<dbReference type="Pfam" id="PF00569">
    <property type="entry name" value="ZZ"/>
    <property type="match status" value="1"/>
</dbReference>
<protein>
    <recommendedName>
        <fullName evidence="8">ZZ-type domain-containing protein</fullName>
    </recommendedName>
</protein>
<evidence type="ECO:0000256" key="3">
    <source>
        <dbReference type="ARBA" id="ARBA00022833"/>
    </source>
</evidence>
<dbReference type="Proteomes" id="UP000824998">
    <property type="component" value="Unassembled WGS sequence"/>
</dbReference>
<dbReference type="InterPro" id="IPR043145">
    <property type="entry name" value="Znf_ZZ_sf"/>
</dbReference>
<keyword evidence="1" id="KW-0479">Metal-binding</keyword>
<evidence type="ECO:0000259" key="5">
    <source>
        <dbReference type="Pfam" id="PF24355"/>
    </source>
</evidence>
<dbReference type="InterPro" id="IPR055936">
    <property type="entry name" value="DUF7514"/>
</dbReference>
<evidence type="ECO:0000256" key="2">
    <source>
        <dbReference type="ARBA" id="ARBA00022771"/>
    </source>
</evidence>
<evidence type="ECO:0000313" key="6">
    <source>
        <dbReference type="EMBL" id="KAG9232617.1"/>
    </source>
</evidence>
<dbReference type="Gene3D" id="3.30.60.90">
    <property type="match status" value="1"/>
</dbReference>
<sequence length="431" mass="47597">MADEDELTIPLEAAVTPAPIPTQLAAPAPKQLYECNGCSNKIPDHRARILCHNCTDYHLCTNCYLIKQYTRPHVDFHPTMIHKKSGFFVLDAFGFTPRPPPALPPPSKSNPASQQNIRDIEVPTADWSVLWNLVKGPLRKKSQKVAPKDITPPQPIDLIDMTGMGMSGANGAGTLPPSPPHSVDPDGSAPAYPMPAKWEPLFAADSTPTPIFISLMSTIFSCLDPLHTGYLDPETYSMFLDTQGYQWNASVWKNALASEAGENHKDVADLEFSIYLADLSIPHKLGVRSKSTPPPETYAELKSPVEARVKNHIKLDANMPMLSRQSFIDLSAIEYLVSPTKAHEYLQKALSEYGVWTDLGELPRNVLPKISLHKASQIKYTAPKKDESEDKETGGLTLPIRLNGGAKKVQALMEKEEFHEVDLTQTSQKSE</sequence>
<dbReference type="Pfam" id="PF24355">
    <property type="entry name" value="DUF7514"/>
    <property type="match status" value="1"/>
</dbReference>
<keyword evidence="3" id="KW-0862">Zinc</keyword>
<proteinExistence type="predicted"/>
<dbReference type="OrthoDB" id="7873042at2759"/>
<comment type="caution">
    <text evidence="6">The sequence shown here is derived from an EMBL/GenBank/DDBJ whole genome shotgun (WGS) entry which is preliminary data.</text>
</comment>
<feature type="domain" description="ZZ-type" evidence="4">
    <location>
        <begin position="32"/>
        <end position="73"/>
    </location>
</feature>
<keyword evidence="7" id="KW-1185">Reference proteome</keyword>
<evidence type="ECO:0000313" key="7">
    <source>
        <dbReference type="Proteomes" id="UP000824998"/>
    </source>
</evidence>
<dbReference type="AlphaFoldDB" id="A0A9P8C3Z7"/>
<keyword evidence="2" id="KW-0863">Zinc-finger</keyword>
<dbReference type="EMBL" id="MU251539">
    <property type="protein sequence ID" value="KAG9232617.1"/>
    <property type="molecule type" value="Genomic_DNA"/>
</dbReference>